<comment type="caution">
    <text evidence="1">The sequence shown here is derived from an EMBL/GenBank/DDBJ whole genome shotgun (WGS) entry which is preliminary data.</text>
</comment>
<dbReference type="OrthoDB" id="2415863at2759"/>
<organism evidence="1 2">
    <name type="scientific">Funneliformis geosporum</name>
    <dbReference type="NCBI Taxonomy" id="1117311"/>
    <lineage>
        <taxon>Eukaryota</taxon>
        <taxon>Fungi</taxon>
        <taxon>Fungi incertae sedis</taxon>
        <taxon>Mucoromycota</taxon>
        <taxon>Glomeromycotina</taxon>
        <taxon>Glomeromycetes</taxon>
        <taxon>Glomerales</taxon>
        <taxon>Glomeraceae</taxon>
        <taxon>Funneliformis</taxon>
    </lineage>
</organism>
<reference evidence="1" key="1">
    <citation type="submission" date="2022-08" db="EMBL/GenBank/DDBJ databases">
        <authorList>
            <person name="Kallberg Y."/>
            <person name="Tangrot J."/>
            <person name="Rosling A."/>
        </authorList>
    </citation>
    <scope>NUCLEOTIDE SEQUENCE</scope>
    <source>
        <strain evidence="1">Wild A</strain>
    </source>
</reference>
<sequence length="174" mass="20170">GIGIQAMSSRSAATMVVNPPFRGFVSSTFSCTANRTKKFRFIKSLQYNQLRDEKCIKAKKIKTYKLGDYPECPIITYKEIKNNITQRTFNYFIEAEGFYPKISELSTWGRGKNQQTVQCKIKYKNGNPEFQILFVSDFEHFLSGPLLFGLQLQKLRESRVKQYLIKSAEQYSQS</sequence>
<dbReference type="Proteomes" id="UP001153678">
    <property type="component" value="Unassembled WGS sequence"/>
</dbReference>
<evidence type="ECO:0000313" key="2">
    <source>
        <dbReference type="Proteomes" id="UP001153678"/>
    </source>
</evidence>
<accession>A0A9W4SYG4</accession>
<dbReference type="AlphaFoldDB" id="A0A9W4SYG4"/>
<proteinExistence type="predicted"/>
<name>A0A9W4SYG4_9GLOM</name>
<evidence type="ECO:0000313" key="1">
    <source>
        <dbReference type="EMBL" id="CAI2185942.1"/>
    </source>
</evidence>
<feature type="non-terminal residue" evidence="1">
    <location>
        <position position="1"/>
    </location>
</feature>
<keyword evidence="2" id="KW-1185">Reference proteome</keyword>
<dbReference type="EMBL" id="CAMKVN010003934">
    <property type="protein sequence ID" value="CAI2185942.1"/>
    <property type="molecule type" value="Genomic_DNA"/>
</dbReference>
<protein>
    <submittedName>
        <fullName evidence="1">14935_t:CDS:1</fullName>
    </submittedName>
</protein>
<gene>
    <name evidence="1" type="ORF">FWILDA_LOCUS12329</name>
</gene>